<dbReference type="GO" id="GO:0004674">
    <property type="term" value="F:protein serine/threonine kinase activity"/>
    <property type="evidence" value="ECO:0007669"/>
    <property type="project" value="UniProtKB-KW"/>
</dbReference>
<dbReference type="InterPro" id="IPR000719">
    <property type="entry name" value="Prot_kinase_dom"/>
</dbReference>
<keyword evidence="15" id="KW-0675">Receptor</keyword>
<accession>A0A8D6ZU81</accession>
<protein>
    <recommendedName>
        <fullName evidence="3">non-specific serine/threonine protein kinase</fullName>
        <ecNumber evidence="3">2.7.11.1</ecNumber>
    </recommendedName>
</protein>
<feature type="binding site" evidence="17">
    <location>
        <position position="665"/>
    </location>
    <ligand>
        <name>ATP</name>
        <dbReference type="ChEBI" id="CHEBI:30616"/>
    </ligand>
</feature>
<dbReference type="PROSITE" id="PS00107">
    <property type="entry name" value="PROTEIN_KINASE_ATP"/>
    <property type="match status" value="1"/>
</dbReference>
<dbReference type="PANTHER" id="PTHR45974">
    <property type="entry name" value="RECEPTOR-LIKE PROTEIN 55"/>
    <property type="match status" value="1"/>
</dbReference>
<gene>
    <name evidence="21" type="ORF">GSMUA_235450.1</name>
</gene>
<dbReference type="FunFam" id="3.80.10.10:FF:000363">
    <property type="entry name" value="Leucine-rich repeat family protein"/>
    <property type="match status" value="1"/>
</dbReference>
<reference evidence="21" key="1">
    <citation type="submission" date="2021-03" db="EMBL/GenBank/DDBJ databases">
        <authorList>
            <consortium name="Genoscope - CEA"/>
            <person name="William W."/>
        </authorList>
    </citation>
    <scope>NUCLEOTIDE SEQUENCE</scope>
    <source>
        <strain evidence="21">Doubled-haploid Pahang</strain>
    </source>
</reference>
<dbReference type="FunFam" id="3.30.200.20:FF:000328">
    <property type="entry name" value="Leucine-rich repeat protein kinase family protein"/>
    <property type="match status" value="1"/>
</dbReference>
<evidence type="ECO:0000256" key="7">
    <source>
        <dbReference type="ARBA" id="ARBA00022692"/>
    </source>
</evidence>
<keyword evidence="11" id="KW-0418">Kinase</keyword>
<evidence type="ECO:0000256" key="16">
    <source>
        <dbReference type="ARBA" id="ARBA00023180"/>
    </source>
</evidence>
<sequence length="969" mass="106259">MLLMKGFLLLFIIIAGLHQGSSKTDPADVSALKSLSSQWKNTPPSWRNAGDPCGESGEPWEGVNCSNSRVMEIKLFTMGLEGTLSSEIGNLANLEVLDLSHNQNLRGTIPSSIGMLKQLHTLRLLDCGFNGTIPNEIGNLSSLKILALNSNQFSGRIPASLGSLSNLDYLDLADNQLTGTLPTSASEGSGLDQLVNTQHFHFNKNQLSGSIPEYLFSSDMTLLHVLFDGNKFTGEIPASIGLVQTLEVLRLDRNDLGGTVPSNINNLTRINELNLANNKLTGPMPNLTGIDNLNYVDLSNNTFDPSESPAWFSELQSLTALVIESGGLYGEVPQKLFGFPQLQQVILDDNEFNGTLDMGDSISQQLQIVNFKNNHLTGVKLTANYNKTLILVGNPVCNSLSNTNFCSLQQKPAVPYSTSLANCVANLCPQDQSLSPQSCSCAYPFEGVMFFRAPRFRDVTNNTLFQSLESSLWTKLGLPPGSVFLQNPFINSDSYLQVQVKLFPPSGMYFNRSEILQIGFDLSNQTYKPPPIFGPYYFIASPYPFPGDLSILCTEVKSALSIGLIIGIAVGCALLIIGLLLVVIYALRQRKHAQRAIQLSRPFASWARSGDESGDAPQLKGARWFSYDELKQCTNNFAVSNEIGSGGYGKVYRGMLPGGQAVAIKRAQQGSMQGGLEFKTEIELLSRVHHKNLVGLVGFCFDQGEQMLVYEFVPNGTLRESLSGKNGVLLDWRRRLRIALGSARGLAYLHELADPPIIHRDVKSSNILLDENLNAKVADFGLSKLASDNEKGHVSTQVKGTLGYLDPEYYMTQQLTDKSDVYSFGVVMLELITARQPIEKGKYIVREVKMTINANDEELYGLKELMDPVIQNSIHLIAFKKFTELALRCLEESAGDRPTMSDIVKEIEMMLHADDLSTNSHSASSSATDFGTAKGVPHHPYISLSRKDVNSNAFEYSGGYSFSAKPEPK</sequence>
<evidence type="ECO:0000256" key="4">
    <source>
        <dbReference type="ARBA" id="ARBA00022527"/>
    </source>
</evidence>
<evidence type="ECO:0000256" key="6">
    <source>
        <dbReference type="ARBA" id="ARBA00022679"/>
    </source>
</evidence>
<dbReference type="FunFam" id="3.80.10.10:FF:000830">
    <property type="entry name" value="Predicted protein"/>
    <property type="match status" value="1"/>
</dbReference>
<dbReference type="Gene3D" id="1.10.510.10">
    <property type="entry name" value="Transferase(Phosphotransferase) domain 1"/>
    <property type="match status" value="1"/>
</dbReference>
<dbReference type="GO" id="GO:0005886">
    <property type="term" value="C:plasma membrane"/>
    <property type="evidence" value="ECO:0007669"/>
    <property type="project" value="UniProtKB-SubCell"/>
</dbReference>
<dbReference type="PROSITE" id="PS50011">
    <property type="entry name" value="PROTEIN_KINASE_DOM"/>
    <property type="match status" value="1"/>
</dbReference>
<evidence type="ECO:0000313" key="21">
    <source>
        <dbReference type="EMBL" id="CAG1835440.1"/>
    </source>
</evidence>
<organism evidence="21">
    <name type="scientific">Musa acuminata subsp. malaccensis</name>
    <name type="common">Wild banana</name>
    <name type="synonym">Musa malaccensis</name>
    <dbReference type="NCBI Taxonomy" id="214687"/>
    <lineage>
        <taxon>Eukaryota</taxon>
        <taxon>Viridiplantae</taxon>
        <taxon>Streptophyta</taxon>
        <taxon>Embryophyta</taxon>
        <taxon>Tracheophyta</taxon>
        <taxon>Spermatophyta</taxon>
        <taxon>Magnoliopsida</taxon>
        <taxon>Liliopsida</taxon>
        <taxon>Zingiberales</taxon>
        <taxon>Musaceae</taxon>
        <taxon>Musa</taxon>
    </lineage>
</organism>
<evidence type="ECO:0000256" key="9">
    <source>
        <dbReference type="ARBA" id="ARBA00022737"/>
    </source>
</evidence>
<feature type="transmembrane region" description="Helical" evidence="18">
    <location>
        <begin position="559"/>
        <end position="587"/>
    </location>
</feature>
<evidence type="ECO:0000259" key="20">
    <source>
        <dbReference type="PROSITE" id="PS50011"/>
    </source>
</evidence>
<evidence type="ECO:0000256" key="14">
    <source>
        <dbReference type="ARBA" id="ARBA00023136"/>
    </source>
</evidence>
<evidence type="ECO:0000256" key="15">
    <source>
        <dbReference type="ARBA" id="ARBA00023170"/>
    </source>
</evidence>
<evidence type="ECO:0000256" key="10">
    <source>
        <dbReference type="ARBA" id="ARBA00022741"/>
    </source>
</evidence>
<keyword evidence="9" id="KW-0677">Repeat</keyword>
<keyword evidence="6" id="KW-0808">Transferase</keyword>
<dbReference type="InterPro" id="IPR055414">
    <property type="entry name" value="LRR_R13L4/SHOC2-like"/>
</dbReference>
<dbReference type="PANTHER" id="PTHR45974:SF242">
    <property type="entry name" value="LEUCINE-RICH REPEAT PROTEIN KINASE FAMILY PROTEIN"/>
    <property type="match status" value="1"/>
</dbReference>
<keyword evidence="12 17" id="KW-0067">ATP-binding</keyword>
<evidence type="ECO:0000256" key="19">
    <source>
        <dbReference type="SAM" id="SignalP"/>
    </source>
</evidence>
<evidence type="ECO:0000256" key="8">
    <source>
        <dbReference type="ARBA" id="ARBA00022729"/>
    </source>
</evidence>
<evidence type="ECO:0000256" key="11">
    <source>
        <dbReference type="ARBA" id="ARBA00022777"/>
    </source>
</evidence>
<dbReference type="Gene3D" id="3.30.200.20">
    <property type="entry name" value="Phosphorylase Kinase, domain 1"/>
    <property type="match status" value="1"/>
</dbReference>
<dbReference type="InterPro" id="IPR032675">
    <property type="entry name" value="LRR_dom_sf"/>
</dbReference>
<keyword evidence="4" id="KW-0723">Serine/threonine-protein kinase</keyword>
<keyword evidence="16" id="KW-0325">Glycoprotein</keyword>
<dbReference type="GO" id="GO:0005524">
    <property type="term" value="F:ATP binding"/>
    <property type="evidence" value="ECO:0007669"/>
    <property type="project" value="UniProtKB-UniRule"/>
</dbReference>
<dbReference type="Pfam" id="PF07714">
    <property type="entry name" value="PK_Tyr_Ser-Thr"/>
    <property type="match status" value="1"/>
</dbReference>
<dbReference type="SUPFAM" id="SSF52058">
    <property type="entry name" value="L domain-like"/>
    <property type="match status" value="1"/>
</dbReference>
<dbReference type="Pfam" id="PF23598">
    <property type="entry name" value="LRR_14"/>
    <property type="match status" value="1"/>
</dbReference>
<evidence type="ECO:0000256" key="12">
    <source>
        <dbReference type="ARBA" id="ARBA00022840"/>
    </source>
</evidence>
<dbReference type="SUPFAM" id="SSF56112">
    <property type="entry name" value="Protein kinase-like (PK-like)"/>
    <property type="match status" value="1"/>
</dbReference>
<dbReference type="SMART" id="SM00220">
    <property type="entry name" value="S_TKc"/>
    <property type="match status" value="1"/>
</dbReference>
<keyword evidence="10 17" id="KW-0547">Nucleotide-binding</keyword>
<dbReference type="Gene3D" id="3.80.10.10">
    <property type="entry name" value="Ribonuclease Inhibitor"/>
    <property type="match status" value="3"/>
</dbReference>
<feature type="signal peptide" evidence="19">
    <location>
        <begin position="1"/>
        <end position="22"/>
    </location>
</feature>
<dbReference type="PROSITE" id="PS00108">
    <property type="entry name" value="PROTEIN_KINASE_ST"/>
    <property type="match status" value="1"/>
</dbReference>
<dbReference type="InterPro" id="IPR001245">
    <property type="entry name" value="Ser-Thr/Tyr_kinase_cat_dom"/>
</dbReference>
<feature type="domain" description="Protein kinase" evidence="20">
    <location>
        <begin position="637"/>
        <end position="911"/>
    </location>
</feature>
<evidence type="ECO:0000256" key="1">
    <source>
        <dbReference type="ARBA" id="ARBA00004162"/>
    </source>
</evidence>
<keyword evidence="14 18" id="KW-0472">Membrane</keyword>
<keyword evidence="5" id="KW-0433">Leucine-rich repeat</keyword>
<dbReference type="EMBL" id="HG996474">
    <property type="protein sequence ID" value="CAG1835440.1"/>
    <property type="molecule type" value="Genomic_DNA"/>
</dbReference>
<dbReference type="CDD" id="cd14066">
    <property type="entry name" value="STKc_IRAK"/>
    <property type="match status" value="1"/>
</dbReference>
<feature type="chain" id="PRO_5034881168" description="non-specific serine/threonine protein kinase" evidence="19">
    <location>
        <begin position="23"/>
        <end position="969"/>
    </location>
</feature>
<keyword evidence="13 18" id="KW-1133">Transmembrane helix</keyword>
<keyword evidence="8 19" id="KW-0732">Signal</keyword>
<evidence type="ECO:0000256" key="5">
    <source>
        <dbReference type="ARBA" id="ARBA00022614"/>
    </source>
</evidence>
<evidence type="ECO:0000256" key="17">
    <source>
        <dbReference type="PROSITE-ProRule" id="PRU10141"/>
    </source>
</evidence>
<evidence type="ECO:0000256" key="13">
    <source>
        <dbReference type="ARBA" id="ARBA00022989"/>
    </source>
</evidence>
<evidence type="ECO:0000256" key="3">
    <source>
        <dbReference type="ARBA" id="ARBA00012513"/>
    </source>
</evidence>
<proteinExistence type="predicted"/>
<dbReference type="AlphaFoldDB" id="A0A8D6ZU81"/>
<evidence type="ECO:0000256" key="2">
    <source>
        <dbReference type="ARBA" id="ARBA00004479"/>
    </source>
</evidence>
<keyword evidence="7 18" id="KW-0812">Transmembrane</keyword>
<dbReference type="InterPro" id="IPR008271">
    <property type="entry name" value="Ser/Thr_kinase_AS"/>
</dbReference>
<name>A0A8D6ZU81_MUSAM</name>
<dbReference type="EC" id="2.7.11.1" evidence="3"/>
<evidence type="ECO:0000256" key="18">
    <source>
        <dbReference type="SAM" id="Phobius"/>
    </source>
</evidence>
<dbReference type="InterPro" id="IPR017441">
    <property type="entry name" value="Protein_kinase_ATP_BS"/>
</dbReference>
<dbReference type="InterPro" id="IPR011009">
    <property type="entry name" value="Kinase-like_dom_sf"/>
</dbReference>
<comment type="subcellular location">
    <subcellularLocation>
        <location evidence="1">Cell membrane</location>
        <topology evidence="1">Single-pass membrane protein</topology>
    </subcellularLocation>
    <subcellularLocation>
        <location evidence="2">Membrane</location>
        <topology evidence="2">Single-pass type I membrane protein</topology>
    </subcellularLocation>
</comment>
<dbReference type="FunFam" id="1.10.510.10:FF:000453">
    <property type="entry name" value="LRR receptor-like serine/threonine-protein kinase HSL2"/>
    <property type="match status" value="1"/>
</dbReference>